<evidence type="ECO:0000313" key="8">
    <source>
        <dbReference type="EMBL" id="GIM09904.1"/>
    </source>
</evidence>
<evidence type="ECO:0000313" key="9">
    <source>
        <dbReference type="Proteomes" id="UP000722791"/>
    </source>
</evidence>
<dbReference type="Proteomes" id="UP000722791">
    <property type="component" value="Unassembled WGS sequence"/>
</dbReference>
<dbReference type="Gene3D" id="3.30.1370.210">
    <property type="match status" value="1"/>
</dbReference>
<organism evidence="8 9">
    <name type="scientific">Volvox reticuliferus</name>
    <dbReference type="NCBI Taxonomy" id="1737510"/>
    <lineage>
        <taxon>Eukaryota</taxon>
        <taxon>Viridiplantae</taxon>
        <taxon>Chlorophyta</taxon>
        <taxon>core chlorophytes</taxon>
        <taxon>Chlorophyceae</taxon>
        <taxon>CS clade</taxon>
        <taxon>Chlamydomonadales</taxon>
        <taxon>Volvocaceae</taxon>
        <taxon>Volvox</taxon>
    </lineage>
</organism>
<dbReference type="GO" id="GO:0045892">
    <property type="term" value="P:negative regulation of DNA-templated transcription"/>
    <property type="evidence" value="ECO:0007669"/>
    <property type="project" value="InterPro"/>
</dbReference>
<feature type="region of interest" description="Disordered" evidence="6">
    <location>
        <begin position="855"/>
        <end position="937"/>
    </location>
</feature>
<feature type="region of interest" description="Disordered" evidence="6">
    <location>
        <begin position="141"/>
        <end position="178"/>
    </location>
</feature>
<evidence type="ECO:0000256" key="5">
    <source>
        <dbReference type="PROSITE-ProRule" id="PRU00723"/>
    </source>
</evidence>
<evidence type="ECO:0000256" key="6">
    <source>
        <dbReference type="SAM" id="MobiDB-lite"/>
    </source>
</evidence>
<feature type="region of interest" description="Disordered" evidence="6">
    <location>
        <begin position="957"/>
        <end position="976"/>
    </location>
</feature>
<keyword evidence="2" id="KW-0677">Repeat</keyword>
<gene>
    <name evidence="8" type="ORF">Vretimale_13706</name>
</gene>
<feature type="domain" description="C3H1-type" evidence="7">
    <location>
        <begin position="1011"/>
        <end position="1033"/>
    </location>
</feature>
<feature type="compositionally biased region" description="Polar residues" evidence="6">
    <location>
        <begin position="7"/>
        <end position="17"/>
    </location>
</feature>
<reference evidence="8" key="1">
    <citation type="journal article" date="2021" name="Proc. Natl. Acad. Sci. U.S.A.">
        <title>Three genomes in the algal genus Volvox reveal the fate of a haploid sex-determining region after a transition to homothallism.</title>
        <authorList>
            <person name="Yamamoto K."/>
            <person name="Hamaji T."/>
            <person name="Kawai-Toyooka H."/>
            <person name="Matsuzaki R."/>
            <person name="Takahashi F."/>
            <person name="Nishimura Y."/>
            <person name="Kawachi M."/>
            <person name="Noguchi H."/>
            <person name="Minakuchi Y."/>
            <person name="Umen J.G."/>
            <person name="Toyoda A."/>
            <person name="Nozaki H."/>
        </authorList>
    </citation>
    <scope>NUCLEOTIDE SEQUENCE</scope>
    <source>
        <strain evidence="8">NIES-3785</strain>
    </source>
</reference>
<evidence type="ECO:0000256" key="3">
    <source>
        <dbReference type="ARBA" id="ARBA00022771"/>
    </source>
</evidence>
<keyword evidence="3 5" id="KW-0863">Zinc-finger</keyword>
<dbReference type="Pfam" id="PF14608">
    <property type="entry name" value="zf-CCCH_2"/>
    <property type="match status" value="1"/>
</dbReference>
<evidence type="ECO:0000259" key="7">
    <source>
        <dbReference type="PROSITE" id="PS50103"/>
    </source>
</evidence>
<keyword evidence="4 5" id="KW-0862">Zinc</keyword>
<feature type="region of interest" description="Disordered" evidence="6">
    <location>
        <begin position="1"/>
        <end position="24"/>
    </location>
</feature>
<dbReference type="EMBL" id="BNCQ01000033">
    <property type="protein sequence ID" value="GIM09904.1"/>
    <property type="molecule type" value="Genomic_DNA"/>
</dbReference>
<dbReference type="Pfam" id="PF00642">
    <property type="entry name" value="zf-CCCH"/>
    <property type="match status" value="1"/>
</dbReference>
<accession>A0A8J4GKS1</accession>
<dbReference type="SMART" id="SM00356">
    <property type="entry name" value="ZnF_C3H1"/>
    <property type="match status" value="2"/>
</dbReference>
<comment type="caution">
    <text evidence="8">The sequence shown here is derived from an EMBL/GenBank/DDBJ whole genome shotgun (WGS) entry which is preliminary data.</text>
</comment>
<evidence type="ECO:0000256" key="1">
    <source>
        <dbReference type="ARBA" id="ARBA00022723"/>
    </source>
</evidence>
<keyword evidence="1 5" id="KW-0479">Metal-binding</keyword>
<dbReference type="SUPFAM" id="SSF90229">
    <property type="entry name" value="CCCH zinc finger"/>
    <property type="match status" value="1"/>
</dbReference>
<feature type="compositionally biased region" description="Acidic residues" evidence="6">
    <location>
        <begin position="808"/>
        <end position="817"/>
    </location>
</feature>
<dbReference type="GO" id="GO:0008270">
    <property type="term" value="F:zinc ion binding"/>
    <property type="evidence" value="ECO:0007669"/>
    <property type="project" value="UniProtKB-KW"/>
</dbReference>
<dbReference type="PANTHER" id="PTHR13119:SF12">
    <property type="entry name" value="PROTEIN SUPPRESSOR OF SABLE"/>
    <property type="match status" value="1"/>
</dbReference>
<name>A0A8J4GKS1_9CHLO</name>
<dbReference type="PROSITE" id="PS50103">
    <property type="entry name" value="ZF_C3H1"/>
    <property type="match status" value="2"/>
</dbReference>
<evidence type="ECO:0000256" key="2">
    <source>
        <dbReference type="ARBA" id="ARBA00022737"/>
    </source>
</evidence>
<dbReference type="InterPro" id="IPR045124">
    <property type="entry name" value="Su(sable)-like"/>
</dbReference>
<protein>
    <recommendedName>
        <fullName evidence="7">C3H1-type domain-containing protein</fullName>
    </recommendedName>
</protein>
<dbReference type="InterPro" id="IPR000571">
    <property type="entry name" value="Znf_CCCH"/>
</dbReference>
<proteinExistence type="predicted"/>
<feature type="zinc finger region" description="C3H1-type" evidence="5">
    <location>
        <begin position="1011"/>
        <end position="1033"/>
    </location>
</feature>
<feature type="compositionally biased region" description="Low complexity" evidence="6">
    <location>
        <begin position="894"/>
        <end position="906"/>
    </location>
</feature>
<dbReference type="InterPro" id="IPR036855">
    <property type="entry name" value="Znf_CCCH_sf"/>
</dbReference>
<sequence length="1164" mass="121184">MSKALGNESTHVTTSRPNPNPPKQLLMQPLSEKLQMPYTNYVLYKITPTSYGLTVMTLLSWGEATALSRRSFGDSYESDIPRVITSGNDHRQKPDLLTVILPSQAAQLVLQQLLRPQLNGSHHHQAAPSLLHDAPTFLASKGQRDAKSGHRHSQANRRQTEPDGGAARPHAVVRRPTGKTQNVMQMVVDGLTAAITSGPAGAPAASGSATDFDVLPSAWPMPRACLDEEHGAPPGAQNTLEALSAPIPKSLMLVTQQAACPNAGNAAGASGHPAITVGATVGPGEANPPAVRAARPRKAKNELRYLQQLNQRARKRQQQGVQVQGLKQGPAAKRRKGTAGTVVRDAEGAAAISPPEGDTKEDYDHDNDADVRQGRGDDAVAGKGRNGDGSRAVEIGNEGNVTANGAARPVSTGGGAVGPPAPLQEQHIGIEEERPLVPIISVRRNRNLSGLASIGVASLVQLAVKRPKNHGIGGPKPVTAAARARAAASTKLQEEEEMKEEEDAARILAPFLAGCDTLGPAARSENQLPASRDSWAADVAAGLSAVVDNGSITDHIEVMATGNNKTDALTMLCAPTLPQPPEAPRLHCAPPAVTIAAVRTAAAAAATVAAVPSAVAEGQAQPVAASIVNCGGVHGGMRNGGTAVDWLAWAEEEDKDLTNYGCSREPDRGVGAATEAVLTPFQSTGPFDNTAMVVQESGVLDARDDQCVAPLAQLPPATAPILLPVSDAASSPAVGGGRLTAAVPVTAAATELKPLELLSALASNGQPMPPEQRPHMQEEWSAPGGEAGASAWGSVLPVGSDKQKEDSPEVGEESEGDEGYFAALTRWAPSLVLHPAGGTADRGIEHYDSQIVHIKNEAGGGGRGGQERSRGRGSGSGRFGRLTHGSVGVEAPGPQHNPQEQRQQPQRLSGRKQGTAQLSAPTDRGKRSDVASPPLASAGGLEVGLYADVKAFQRQQRKARALNGGSGPESTRPVPEVRGPPACKFWRLGRCSKGANCAFAHLGQPVTRLLPCRFWRLGRCQRGEACSFSHDPQLPDPCSGMLEGGICPDPGHCTLGHYALEDMDALREYFRDAAARTVATASTPAAGAPDVIKHQQPELSEAGAMPLTFTLAGRTGNKGLVAPGGMDSWGPGPAAPASGAPLMPCLRPMQPMLQRMVNGGDEDF</sequence>
<feature type="zinc finger region" description="C3H1-type" evidence="5">
    <location>
        <begin position="978"/>
        <end position="1004"/>
    </location>
</feature>
<dbReference type="GO" id="GO:0005634">
    <property type="term" value="C:nucleus"/>
    <property type="evidence" value="ECO:0007669"/>
    <property type="project" value="TreeGrafter"/>
</dbReference>
<feature type="domain" description="C3H1-type" evidence="7">
    <location>
        <begin position="978"/>
        <end position="1004"/>
    </location>
</feature>
<feature type="compositionally biased region" description="Basic and acidic residues" evidence="6">
    <location>
        <begin position="357"/>
        <end position="388"/>
    </location>
</feature>
<dbReference type="PANTHER" id="PTHR13119">
    <property type="entry name" value="ZINC FINGER CCCH DOMAIN-CONTAINING PROTEI"/>
    <property type="match status" value="1"/>
</dbReference>
<feature type="compositionally biased region" description="Low complexity" evidence="6">
    <location>
        <begin position="318"/>
        <end position="329"/>
    </location>
</feature>
<feature type="region of interest" description="Disordered" evidence="6">
    <location>
        <begin position="311"/>
        <end position="395"/>
    </location>
</feature>
<evidence type="ECO:0000256" key="4">
    <source>
        <dbReference type="ARBA" id="ARBA00022833"/>
    </source>
</evidence>
<feature type="region of interest" description="Disordered" evidence="6">
    <location>
        <begin position="762"/>
        <end position="817"/>
    </location>
</feature>
<dbReference type="GO" id="GO:0003723">
    <property type="term" value="F:RNA binding"/>
    <property type="evidence" value="ECO:0007669"/>
    <property type="project" value="InterPro"/>
</dbReference>
<dbReference type="AlphaFoldDB" id="A0A8J4GKS1"/>